<dbReference type="RefSeq" id="WP_378608933.1">
    <property type="nucleotide sequence ID" value="NZ_JBHSQN010000015.1"/>
</dbReference>
<sequence length="107" mass="11738">MRDAAISAVSVAELAAGIHAATDPVRQAQRQLRFQWVVRSFDPLPFDTDTAHVYGLALLVEQIGRKPRRRVAALQIAATAVQHALPLYTRNPDDFRGLGPLLDIIAV</sequence>
<dbReference type="EMBL" id="JBHSQN010000015">
    <property type="protein sequence ID" value="MFC6013793.1"/>
    <property type="molecule type" value="Genomic_DNA"/>
</dbReference>
<organism evidence="1 2">
    <name type="scientific">Nocardia lasii</name>
    <dbReference type="NCBI Taxonomy" id="1616107"/>
    <lineage>
        <taxon>Bacteria</taxon>
        <taxon>Bacillati</taxon>
        <taxon>Actinomycetota</taxon>
        <taxon>Actinomycetes</taxon>
        <taxon>Mycobacteriales</taxon>
        <taxon>Nocardiaceae</taxon>
        <taxon>Nocardia</taxon>
    </lineage>
</organism>
<reference evidence="2" key="1">
    <citation type="journal article" date="2019" name="Int. J. Syst. Evol. Microbiol.">
        <title>The Global Catalogue of Microorganisms (GCM) 10K type strain sequencing project: providing services to taxonomists for standard genome sequencing and annotation.</title>
        <authorList>
            <consortium name="The Broad Institute Genomics Platform"/>
            <consortium name="The Broad Institute Genome Sequencing Center for Infectious Disease"/>
            <person name="Wu L."/>
            <person name="Ma J."/>
        </authorList>
    </citation>
    <scope>NUCLEOTIDE SEQUENCE [LARGE SCALE GENOMIC DNA]</scope>
    <source>
        <strain evidence="2">CCUG 36956</strain>
    </source>
</reference>
<evidence type="ECO:0000313" key="2">
    <source>
        <dbReference type="Proteomes" id="UP001596223"/>
    </source>
</evidence>
<gene>
    <name evidence="1" type="ORF">ACFP3H_22295</name>
</gene>
<accession>A0ABW1K002</accession>
<evidence type="ECO:0000313" key="1">
    <source>
        <dbReference type="EMBL" id="MFC6013793.1"/>
    </source>
</evidence>
<dbReference type="Gene3D" id="3.40.50.1010">
    <property type="entry name" value="5'-nuclease"/>
    <property type="match status" value="1"/>
</dbReference>
<name>A0ABW1K002_9NOCA</name>
<comment type="caution">
    <text evidence="1">The sequence shown here is derived from an EMBL/GenBank/DDBJ whole genome shotgun (WGS) entry which is preliminary data.</text>
</comment>
<dbReference type="SUPFAM" id="SSF88723">
    <property type="entry name" value="PIN domain-like"/>
    <property type="match status" value="1"/>
</dbReference>
<dbReference type="InterPro" id="IPR029060">
    <property type="entry name" value="PIN-like_dom_sf"/>
</dbReference>
<protein>
    <submittedName>
        <fullName evidence="1">Type II toxin-antitoxin system VapC family toxin</fullName>
    </submittedName>
</protein>
<dbReference type="Proteomes" id="UP001596223">
    <property type="component" value="Unassembled WGS sequence"/>
</dbReference>
<proteinExistence type="predicted"/>
<keyword evidence="2" id="KW-1185">Reference proteome</keyword>